<dbReference type="HOGENOM" id="CLU_839862_0_0_1"/>
<dbReference type="EMBL" id="CAOJ01007761">
    <property type="protein sequence ID" value="CCO31227.1"/>
    <property type="molecule type" value="Genomic_DNA"/>
</dbReference>
<comment type="caution">
    <text evidence="2">The sequence shown here is derived from an EMBL/GenBank/DDBJ whole genome shotgun (WGS) entry which is preliminary data.</text>
</comment>
<keyword evidence="2" id="KW-0808">Transferase</keyword>
<organism evidence="2 3">
    <name type="scientific">Thanatephorus cucumeris (strain AG1-IB / isolate 7/3/14)</name>
    <name type="common">Lettuce bottom rot fungus</name>
    <name type="synonym">Rhizoctonia solani</name>
    <dbReference type="NCBI Taxonomy" id="1108050"/>
    <lineage>
        <taxon>Eukaryota</taxon>
        <taxon>Fungi</taxon>
        <taxon>Dikarya</taxon>
        <taxon>Basidiomycota</taxon>
        <taxon>Agaricomycotina</taxon>
        <taxon>Agaricomycetes</taxon>
        <taxon>Cantharellales</taxon>
        <taxon>Ceratobasidiaceae</taxon>
        <taxon>Rhizoctonia</taxon>
        <taxon>Rhizoctonia solani AG-1</taxon>
    </lineage>
</organism>
<proteinExistence type="predicted"/>
<feature type="compositionally biased region" description="Polar residues" evidence="1">
    <location>
        <begin position="118"/>
        <end position="130"/>
    </location>
</feature>
<sequence length="331" mass="35413">MSTAVLSPPKSIPLSPSDHPPGPSHSPLMSSPELTEVNPVHLMATAATANSPSSREVHIERADSAQIVLRTGPQPESLVERAERKLGNVGHAVSAAVHPHTRSSDANKYGAMLVDSPRATSPTSLPQSDASGPIRKLYPTGPSFNPPPSPPASDEGVPRDEDVMAALHAQPRSESPEFRPVAVPGPAVSFNSEEPNVGDGLLHPTRAPAPTRRNTTGTLATPAPKNRKMTHSHSQSGGPSLSHTRTRSQTMAGQDLHSDILKEAEQIRRERDSKRAKEDKAKDPPADKVLVGNLIGEGHTNYVLMYNMLNGIRVSVSHQPVQTEFVFISTR</sequence>
<feature type="region of interest" description="Disordered" evidence="1">
    <location>
        <begin position="1"/>
        <end position="33"/>
    </location>
</feature>
<feature type="compositionally biased region" description="Low complexity" evidence="1">
    <location>
        <begin position="1"/>
        <end position="17"/>
    </location>
</feature>
<dbReference type="AlphaFoldDB" id="M5C5R9"/>
<evidence type="ECO:0000313" key="3">
    <source>
        <dbReference type="Proteomes" id="UP000012065"/>
    </source>
</evidence>
<reference evidence="2 3" key="1">
    <citation type="journal article" date="2013" name="J. Biotechnol.">
        <title>Establishment and interpretation of the genome sequence of the phytopathogenic fungus Rhizoctonia solani AG1-IB isolate 7/3/14.</title>
        <authorList>
            <person name="Wibberg D.W."/>
            <person name="Jelonek L.J."/>
            <person name="Rupp O.R."/>
            <person name="Hennig M.H."/>
            <person name="Eikmeyer F.E."/>
            <person name="Goesmann A.G."/>
            <person name="Hartmann A.H."/>
            <person name="Borriss R.B."/>
            <person name="Grosch R.G."/>
            <person name="Puehler A.P."/>
            <person name="Schlueter A.S."/>
        </authorList>
    </citation>
    <scope>NUCLEOTIDE SEQUENCE [LARGE SCALE GENOMIC DNA]</scope>
    <source>
        <strain evidence="3">AG1-IB / isolate 7/3/14</strain>
    </source>
</reference>
<gene>
    <name evidence="2" type="ORF">BN14_05264</name>
</gene>
<feature type="region of interest" description="Disordered" evidence="1">
    <location>
        <begin position="115"/>
        <end position="259"/>
    </location>
</feature>
<evidence type="ECO:0000256" key="1">
    <source>
        <dbReference type="SAM" id="MobiDB-lite"/>
    </source>
</evidence>
<evidence type="ECO:0000313" key="2">
    <source>
        <dbReference type="EMBL" id="CCO31227.1"/>
    </source>
</evidence>
<feature type="compositionally biased region" description="Polar residues" evidence="1">
    <location>
        <begin position="232"/>
        <end position="252"/>
    </location>
</feature>
<name>M5C5R9_THACB</name>
<feature type="compositionally biased region" description="Low complexity" evidence="1">
    <location>
        <begin position="204"/>
        <end position="218"/>
    </location>
</feature>
<accession>M5C5R9</accession>
<keyword evidence="2" id="KW-0418">Kinase</keyword>
<dbReference type="Proteomes" id="UP000012065">
    <property type="component" value="Unassembled WGS sequence"/>
</dbReference>
<dbReference type="GO" id="GO:0016308">
    <property type="term" value="F:1-phosphatidylinositol-4-phosphate 5-kinase activity"/>
    <property type="evidence" value="ECO:0007669"/>
    <property type="project" value="UniProtKB-EC"/>
</dbReference>
<protein>
    <submittedName>
        <fullName evidence="2">1-phosphatidylinositol-4-phosphate 5-kinase</fullName>
        <ecNumber evidence="2">2.7.1.68</ecNumber>
    </submittedName>
</protein>
<dbReference type="EC" id="2.7.1.68" evidence="2"/>